<comment type="caution">
    <text evidence="1">The sequence shown here is derived from an EMBL/GenBank/DDBJ whole genome shotgun (WGS) entry which is preliminary data.</text>
</comment>
<sequence length="364" mass="39497">MTVEPGAVPGSGRAPGEWHQLLMRLAGLLPDDVIADARTWLAEGTIDEMAALLAFTALGTRTPVWELDALVILDELARAGHELEPLADLVVSEGAENDDGRWAFAPVRVADAEAAAAAPLVLNLGSSAEEHEDQLDQAAVRSISTEPDVIALLRAWRAPADARARLDPDSAEPRRVYLVTVQAPGGGEYALAARIQDDLIDAGEESPQVEVWVEDSALPGYQNAAWLRSALLWAREPLTPIRVARSFDSVDPQTGPAFDAGHPRIEDPAEIERLLDYLAGAPPVLATDTTMPDVMLPDAGYEVSMTLRTDGVWVWSDTVPYYLEEYGLSPDPELLEHLADVEESYPRVSSVALHRVWCFMLGSQ</sequence>
<reference evidence="1" key="1">
    <citation type="submission" date="2021-11" db="EMBL/GenBank/DDBJ databases">
        <title>Streptomyces corallinus and Kineosporia corallina sp. nov., two new coral-derived marine actinobacteria.</title>
        <authorList>
            <person name="Buangrab K."/>
            <person name="Sutthacheep M."/>
            <person name="Yeemin T."/>
            <person name="Harunari E."/>
            <person name="Igarashi Y."/>
            <person name="Sripreechasak P."/>
            <person name="Kanchanasin P."/>
            <person name="Tanasupawat S."/>
            <person name="Phongsopitanun W."/>
        </authorList>
    </citation>
    <scope>NUCLEOTIDE SEQUENCE</scope>
    <source>
        <strain evidence="1">JCM 31032</strain>
    </source>
</reference>
<evidence type="ECO:0000313" key="1">
    <source>
        <dbReference type="EMBL" id="MCD5310310.1"/>
    </source>
</evidence>
<dbReference type="Proteomes" id="UP001138997">
    <property type="component" value="Unassembled WGS sequence"/>
</dbReference>
<gene>
    <name evidence="1" type="ORF">LR394_05335</name>
</gene>
<dbReference type="EMBL" id="JAJOMB010000002">
    <property type="protein sequence ID" value="MCD5310310.1"/>
    <property type="molecule type" value="Genomic_DNA"/>
</dbReference>
<organism evidence="1 2">
    <name type="scientific">Kineosporia babensis</name>
    <dbReference type="NCBI Taxonomy" id="499548"/>
    <lineage>
        <taxon>Bacteria</taxon>
        <taxon>Bacillati</taxon>
        <taxon>Actinomycetota</taxon>
        <taxon>Actinomycetes</taxon>
        <taxon>Kineosporiales</taxon>
        <taxon>Kineosporiaceae</taxon>
        <taxon>Kineosporia</taxon>
    </lineage>
</organism>
<proteinExistence type="predicted"/>
<dbReference type="AlphaFoldDB" id="A0A9X1NA18"/>
<accession>A0A9X1NA18</accession>
<name>A0A9X1NA18_9ACTN</name>
<dbReference type="RefSeq" id="WP_231439235.1">
    <property type="nucleotide sequence ID" value="NZ_JAJOMB010000002.1"/>
</dbReference>
<protein>
    <submittedName>
        <fullName evidence="1">Uncharacterized protein</fullName>
    </submittedName>
</protein>
<evidence type="ECO:0000313" key="2">
    <source>
        <dbReference type="Proteomes" id="UP001138997"/>
    </source>
</evidence>
<keyword evidence="2" id="KW-1185">Reference proteome</keyword>